<dbReference type="Proteomes" id="UP000699462">
    <property type="component" value="Unassembled WGS sequence"/>
</dbReference>
<reference evidence="2 3" key="1">
    <citation type="submission" date="2019-07" db="EMBL/GenBank/DDBJ databases">
        <title>Annotation for the trematode Paragonimus westermani.</title>
        <authorList>
            <person name="Choi Y.-J."/>
        </authorList>
    </citation>
    <scope>NUCLEOTIDE SEQUENCE [LARGE SCALE GENOMIC DNA]</scope>
    <source>
        <strain evidence="2">180907_Pwestermani</strain>
    </source>
</reference>
<evidence type="ECO:0000313" key="3">
    <source>
        <dbReference type="Proteomes" id="UP000699462"/>
    </source>
</evidence>
<feature type="transmembrane region" description="Helical" evidence="1">
    <location>
        <begin position="44"/>
        <end position="68"/>
    </location>
</feature>
<dbReference type="EMBL" id="JTDF01004137">
    <property type="protein sequence ID" value="KAF8567166.1"/>
    <property type="molecule type" value="Genomic_DNA"/>
</dbReference>
<feature type="transmembrane region" description="Helical" evidence="1">
    <location>
        <begin position="75"/>
        <end position="94"/>
    </location>
</feature>
<gene>
    <name evidence="2" type="ORF">P879_02222</name>
</gene>
<protein>
    <submittedName>
        <fullName evidence="2">Uncharacterized protein</fullName>
    </submittedName>
</protein>
<name>A0A8T0DIL1_9TREM</name>
<keyword evidence="1" id="KW-0472">Membrane</keyword>
<evidence type="ECO:0000313" key="2">
    <source>
        <dbReference type="EMBL" id="KAF8567166.1"/>
    </source>
</evidence>
<accession>A0A8T0DIL1</accession>
<evidence type="ECO:0000256" key="1">
    <source>
        <dbReference type="SAM" id="Phobius"/>
    </source>
</evidence>
<proteinExistence type="predicted"/>
<feature type="transmembrane region" description="Helical" evidence="1">
    <location>
        <begin position="106"/>
        <end position="129"/>
    </location>
</feature>
<keyword evidence="1" id="KW-1133">Transmembrane helix</keyword>
<sequence length="133" mass="14028">MGSFSPLKLILLITMLVTVILVTVSMSVNSLVGAPNNTNNMNATIAFSLFGLIMVLAASVLFLILFFACLGKYRLFMTLIVGLSAAAVLCFSIATGTAYHPNSPSFSAWLLSALWTSVISLITAMVSLLSGTT</sequence>
<dbReference type="AlphaFoldDB" id="A0A8T0DIL1"/>
<organism evidence="2 3">
    <name type="scientific">Paragonimus westermani</name>
    <dbReference type="NCBI Taxonomy" id="34504"/>
    <lineage>
        <taxon>Eukaryota</taxon>
        <taxon>Metazoa</taxon>
        <taxon>Spiralia</taxon>
        <taxon>Lophotrochozoa</taxon>
        <taxon>Platyhelminthes</taxon>
        <taxon>Trematoda</taxon>
        <taxon>Digenea</taxon>
        <taxon>Plagiorchiida</taxon>
        <taxon>Troglotremata</taxon>
        <taxon>Troglotrematidae</taxon>
        <taxon>Paragonimus</taxon>
    </lineage>
</organism>
<dbReference type="OrthoDB" id="6271515at2759"/>
<feature type="transmembrane region" description="Helical" evidence="1">
    <location>
        <begin position="9"/>
        <end position="32"/>
    </location>
</feature>
<keyword evidence="1" id="KW-0812">Transmembrane</keyword>
<comment type="caution">
    <text evidence="2">The sequence shown here is derived from an EMBL/GenBank/DDBJ whole genome shotgun (WGS) entry which is preliminary data.</text>
</comment>
<keyword evidence="3" id="KW-1185">Reference proteome</keyword>